<dbReference type="PROSITE" id="PS50975">
    <property type="entry name" value="ATP_GRASP"/>
    <property type="match status" value="1"/>
</dbReference>
<dbReference type="SMART" id="SM01209">
    <property type="entry name" value="GARS_A"/>
    <property type="match status" value="1"/>
</dbReference>
<keyword evidence="9" id="KW-1185">Reference proteome</keyword>
<evidence type="ECO:0000256" key="6">
    <source>
        <dbReference type="PROSITE-ProRule" id="PRU00409"/>
    </source>
</evidence>
<proteinExistence type="predicted"/>
<dbReference type="SUPFAM" id="SSF52440">
    <property type="entry name" value="PreATP-grasp domain"/>
    <property type="match status" value="1"/>
</dbReference>
<protein>
    <submittedName>
        <fullName evidence="8">ATP-grasp domain-containing protein</fullName>
    </submittedName>
</protein>
<dbReference type="PANTHER" id="PTHR43585:SF2">
    <property type="entry name" value="ATP-GRASP ENZYME FSQD"/>
    <property type="match status" value="1"/>
</dbReference>
<dbReference type="RefSeq" id="WP_322446257.1">
    <property type="nucleotide sequence ID" value="NZ_JAXOFX010000004.1"/>
</dbReference>
<dbReference type="Gene3D" id="3.30.470.20">
    <property type="entry name" value="ATP-grasp fold, B domain"/>
    <property type="match status" value="1"/>
</dbReference>
<comment type="caution">
    <text evidence="8">The sequence shown here is derived from an EMBL/GenBank/DDBJ whole genome shotgun (WGS) entry which is preliminary data.</text>
</comment>
<evidence type="ECO:0000256" key="1">
    <source>
        <dbReference type="ARBA" id="ARBA00001936"/>
    </source>
</evidence>
<dbReference type="InterPro" id="IPR052032">
    <property type="entry name" value="ATP-dep_AA_Ligase"/>
</dbReference>
<dbReference type="Proteomes" id="UP001290455">
    <property type="component" value="Unassembled WGS sequence"/>
</dbReference>
<evidence type="ECO:0000313" key="8">
    <source>
        <dbReference type="EMBL" id="MDZ5471969.1"/>
    </source>
</evidence>
<dbReference type="InterPro" id="IPR011761">
    <property type="entry name" value="ATP-grasp"/>
</dbReference>
<accession>A0ABU5IXU7</accession>
<comment type="cofactor">
    <cofactor evidence="2">
        <name>Mg(2+)</name>
        <dbReference type="ChEBI" id="CHEBI:18420"/>
    </cofactor>
</comment>
<dbReference type="EMBL" id="JAXOFX010000004">
    <property type="protein sequence ID" value="MDZ5471969.1"/>
    <property type="molecule type" value="Genomic_DNA"/>
</dbReference>
<keyword evidence="5 6" id="KW-0067">ATP-binding</keyword>
<dbReference type="InterPro" id="IPR020561">
    <property type="entry name" value="PRibGlycinamid_synth_ATP-grasp"/>
</dbReference>
<dbReference type="Gene3D" id="3.30.1490.20">
    <property type="entry name" value="ATP-grasp fold, A domain"/>
    <property type="match status" value="1"/>
</dbReference>
<reference evidence="8 9" key="1">
    <citation type="submission" date="2023-11" db="EMBL/GenBank/DDBJ databases">
        <title>Bacillus jintuensis, isolated from a mudflat on the Beibu Gulf coast.</title>
        <authorList>
            <person name="Li M."/>
        </authorList>
    </citation>
    <scope>NUCLEOTIDE SEQUENCE [LARGE SCALE GENOMIC DNA]</scope>
    <source>
        <strain evidence="8 9">31A1R</strain>
    </source>
</reference>
<evidence type="ECO:0000313" key="9">
    <source>
        <dbReference type="Proteomes" id="UP001290455"/>
    </source>
</evidence>
<dbReference type="InterPro" id="IPR016185">
    <property type="entry name" value="PreATP-grasp_dom_sf"/>
</dbReference>
<name>A0ABU5IXU7_9BACI</name>
<comment type="cofactor">
    <cofactor evidence="1">
        <name>Mn(2+)</name>
        <dbReference type="ChEBI" id="CHEBI:29035"/>
    </cofactor>
</comment>
<organism evidence="8 9">
    <name type="scientific">Robertmurraya mangrovi</name>
    <dbReference type="NCBI Taxonomy" id="3098077"/>
    <lineage>
        <taxon>Bacteria</taxon>
        <taxon>Bacillati</taxon>
        <taxon>Bacillota</taxon>
        <taxon>Bacilli</taxon>
        <taxon>Bacillales</taxon>
        <taxon>Bacillaceae</taxon>
        <taxon>Robertmurraya</taxon>
    </lineage>
</organism>
<dbReference type="SUPFAM" id="SSF56059">
    <property type="entry name" value="Glutathione synthetase ATP-binding domain-like"/>
    <property type="match status" value="1"/>
</dbReference>
<keyword evidence="4 6" id="KW-0547">Nucleotide-binding</keyword>
<sequence length="399" mass="45340">MGQKKKKLLIVGGGYADIPLIQSAKKLGFYVITTGNRPEDLGHRYSDEYRNVDFSDCEAIYTLAKNLDVSAICPSCNDFAALSATYSAEKLGIPGHDTYQTSKILHHKDEFRRFAMANNIPSPKAIGFDNIKLALEYSDLPTFPVIVKPIDLTGGKGISVVNRKDELIEAVEKAFAVSKNKRIVIEEFISGSRHGFSAFLYKGKVGFYFSDNEHYYLNPYMVSATSTPIIPSRRVDEKLINITERIASLLSLTDGIFHVQYILKDNEPIIIEICRRPPGDLYIKFVEYATKVDYSTWIVKAFTGDDCGEIEHSDTQGFFTRHCIMSSKPGRIKDISFDQSIQKNIINKFTWYKKGDIIENVMINKFGIVFLEFEKHEEMMDKTNNLNELIRVEVDLENK</sequence>
<evidence type="ECO:0000256" key="5">
    <source>
        <dbReference type="ARBA" id="ARBA00022840"/>
    </source>
</evidence>
<feature type="domain" description="ATP-grasp" evidence="7">
    <location>
        <begin position="112"/>
        <end position="303"/>
    </location>
</feature>
<evidence type="ECO:0000256" key="2">
    <source>
        <dbReference type="ARBA" id="ARBA00001946"/>
    </source>
</evidence>
<dbReference type="Pfam" id="PF01071">
    <property type="entry name" value="GARS_A"/>
    <property type="match status" value="1"/>
</dbReference>
<dbReference type="Gene3D" id="3.40.50.20">
    <property type="match status" value="1"/>
</dbReference>
<dbReference type="PANTHER" id="PTHR43585">
    <property type="entry name" value="FUMIPYRROLE BIOSYNTHESIS PROTEIN C"/>
    <property type="match status" value="1"/>
</dbReference>
<evidence type="ECO:0000259" key="7">
    <source>
        <dbReference type="PROSITE" id="PS50975"/>
    </source>
</evidence>
<dbReference type="InterPro" id="IPR013815">
    <property type="entry name" value="ATP_grasp_subdomain_1"/>
</dbReference>
<evidence type="ECO:0000256" key="4">
    <source>
        <dbReference type="ARBA" id="ARBA00022741"/>
    </source>
</evidence>
<keyword evidence="3" id="KW-0436">Ligase</keyword>
<evidence type="ECO:0000256" key="3">
    <source>
        <dbReference type="ARBA" id="ARBA00022598"/>
    </source>
</evidence>
<gene>
    <name evidence="8" type="ORF">SM124_09435</name>
</gene>